<keyword evidence="5" id="KW-1185">Reference proteome</keyword>
<feature type="compositionally biased region" description="Polar residues" evidence="1">
    <location>
        <begin position="177"/>
        <end position="193"/>
    </location>
</feature>
<feature type="signal peptide" evidence="3">
    <location>
        <begin position="1"/>
        <end position="23"/>
    </location>
</feature>
<feature type="compositionally biased region" description="Low complexity" evidence="1">
    <location>
        <begin position="151"/>
        <end position="176"/>
    </location>
</feature>
<keyword evidence="3" id="KW-0732">Signal</keyword>
<dbReference type="OMA" id="AACTIAG"/>
<feature type="region of interest" description="Disordered" evidence="1">
    <location>
        <begin position="141"/>
        <end position="193"/>
    </location>
</feature>
<dbReference type="EMBL" id="CCBP010000081">
    <property type="protein sequence ID" value="CDO70411.1"/>
    <property type="molecule type" value="Genomic_DNA"/>
</dbReference>
<dbReference type="Proteomes" id="UP000029665">
    <property type="component" value="Unassembled WGS sequence"/>
</dbReference>
<reference evidence="4" key="1">
    <citation type="submission" date="2014-01" db="EMBL/GenBank/DDBJ databases">
        <title>The genome of the white-rot fungus Pycnoporus cinnabarinus: a basidiomycete model with a versatile arsenal for lignocellulosic biomass breakdown.</title>
        <authorList>
            <person name="Levasseur A."/>
            <person name="Lomascolo A."/>
            <person name="Ruiz-Duenas F.J."/>
            <person name="Uzan E."/>
            <person name="Piumi F."/>
            <person name="Kues U."/>
            <person name="Ram A.F.J."/>
            <person name="Murat C."/>
            <person name="Haon M."/>
            <person name="Benoit I."/>
            <person name="Arfi Y."/>
            <person name="Chevret D."/>
            <person name="Drula E."/>
            <person name="Kwon M.J."/>
            <person name="Gouret P."/>
            <person name="Lesage-Meessen L."/>
            <person name="Lombard V."/>
            <person name="Mariette J."/>
            <person name="Noirot C."/>
            <person name="Park J."/>
            <person name="Patyshakuliyeva A."/>
            <person name="Wieneger R.A.B."/>
            <person name="Wosten H.A.B."/>
            <person name="Martin F."/>
            <person name="Coutinho P.M."/>
            <person name="de Vries R."/>
            <person name="Martinez A.T."/>
            <person name="Klopp C."/>
            <person name="Pontarotti P."/>
            <person name="Henrissat B."/>
            <person name="Record E."/>
        </authorList>
    </citation>
    <scope>NUCLEOTIDE SEQUENCE [LARGE SCALE GENOMIC DNA]</scope>
    <source>
        <strain evidence="4">BRFM137</strain>
    </source>
</reference>
<dbReference type="HOGENOM" id="CLU_104696_0_0_1"/>
<keyword evidence="2" id="KW-0812">Transmembrane</keyword>
<keyword evidence="2" id="KW-1133">Transmembrane helix</keyword>
<comment type="caution">
    <text evidence="4">The sequence shown here is derived from an EMBL/GenBank/DDBJ whole genome shotgun (WGS) entry which is preliminary data.</text>
</comment>
<evidence type="ECO:0000256" key="1">
    <source>
        <dbReference type="SAM" id="MobiDB-lite"/>
    </source>
</evidence>
<name>A0A060S857_PYCCI</name>
<feature type="transmembrane region" description="Helical" evidence="2">
    <location>
        <begin position="199"/>
        <end position="220"/>
    </location>
</feature>
<dbReference type="STRING" id="5643.A0A060S857"/>
<dbReference type="OrthoDB" id="2755266at2759"/>
<evidence type="ECO:0000313" key="4">
    <source>
        <dbReference type="EMBL" id="CDO70411.1"/>
    </source>
</evidence>
<sequence>MTLVHHTALVLLAAGYGANYATAQTSLYIPILDPGPVTADIEGVDDTGHTTWRIGPGIPSGTLTDDSELFTSATLVADATSLHLVENDSSLDFAITIDCGVNNGQAVCTAVGSGNGMASMATTTQPASAFDVQFGGATSAPSGTNTIAPTGSQSSNASSGGASAPASDASSKAGSAPTGSNSGTSGASPIPTQGEKNGAVRFVSFALGYGMASLLVGFCLW</sequence>
<evidence type="ECO:0000256" key="2">
    <source>
        <dbReference type="SAM" id="Phobius"/>
    </source>
</evidence>
<feature type="chain" id="PRO_5001586949" evidence="3">
    <location>
        <begin position="24"/>
        <end position="221"/>
    </location>
</feature>
<keyword evidence="2" id="KW-0472">Membrane</keyword>
<evidence type="ECO:0000313" key="5">
    <source>
        <dbReference type="Proteomes" id="UP000029665"/>
    </source>
</evidence>
<feature type="compositionally biased region" description="Polar residues" evidence="1">
    <location>
        <begin position="141"/>
        <end position="150"/>
    </location>
</feature>
<gene>
    <name evidence="4" type="ORF">BN946_scf184999.g52</name>
</gene>
<dbReference type="AlphaFoldDB" id="A0A060S857"/>
<accession>A0A060S857</accession>
<evidence type="ECO:0000256" key="3">
    <source>
        <dbReference type="SAM" id="SignalP"/>
    </source>
</evidence>
<protein>
    <submittedName>
        <fullName evidence="4">Uncharacterized protein</fullName>
    </submittedName>
</protein>
<organism evidence="4 5">
    <name type="scientific">Pycnoporus cinnabarinus</name>
    <name type="common">Cinnabar-red polypore</name>
    <name type="synonym">Trametes cinnabarina</name>
    <dbReference type="NCBI Taxonomy" id="5643"/>
    <lineage>
        <taxon>Eukaryota</taxon>
        <taxon>Fungi</taxon>
        <taxon>Dikarya</taxon>
        <taxon>Basidiomycota</taxon>
        <taxon>Agaricomycotina</taxon>
        <taxon>Agaricomycetes</taxon>
        <taxon>Polyporales</taxon>
        <taxon>Polyporaceae</taxon>
        <taxon>Trametes</taxon>
    </lineage>
</organism>
<proteinExistence type="predicted"/>